<dbReference type="STRING" id="1036808.A0A0C2ZMK6"/>
<evidence type="ECO:0000313" key="1">
    <source>
        <dbReference type="EMBL" id="KIM53862.1"/>
    </source>
</evidence>
<feature type="non-terminal residue" evidence="1">
    <location>
        <position position="1"/>
    </location>
</feature>
<dbReference type="Proteomes" id="UP000053989">
    <property type="component" value="Unassembled WGS sequence"/>
</dbReference>
<reference evidence="2" key="2">
    <citation type="submission" date="2015-01" db="EMBL/GenBank/DDBJ databases">
        <title>Evolutionary Origins and Diversification of the Mycorrhizal Mutualists.</title>
        <authorList>
            <consortium name="DOE Joint Genome Institute"/>
            <consortium name="Mycorrhizal Genomics Consortium"/>
            <person name="Kohler A."/>
            <person name="Kuo A."/>
            <person name="Nagy L.G."/>
            <person name="Floudas D."/>
            <person name="Copeland A."/>
            <person name="Barry K.W."/>
            <person name="Cichocki N."/>
            <person name="Veneault-Fourrey C."/>
            <person name="LaButti K."/>
            <person name="Lindquist E.A."/>
            <person name="Lipzen A."/>
            <person name="Lundell T."/>
            <person name="Morin E."/>
            <person name="Murat C."/>
            <person name="Riley R."/>
            <person name="Ohm R."/>
            <person name="Sun H."/>
            <person name="Tunlid A."/>
            <person name="Henrissat B."/>
            <person name="Grigoriev I.V."/>
            <person name="Hibbett D.S."/>
            <person name="Martin F."/>
        </authorList>
    </citation>
    <scope>NUCLEOTIDE SEQUENCE [LARGE SCALE GENOMIC DNA]</scope>
    <source>
        <strain evidence="2">Foug A</strain>
    </source>
</reference>
<gene>
    <name evidence="1" type="ORF">SCLCIDRAFT_138067</name>
</gene>
<proteinExistence type="predicted"/>
<accession>A0A0C2ZMK6</accession>
<dbReference type="HOGENOM" id="CLU_106804_0_0_1"/>
<name>A0A0C2ZMK6_9AGAM</name>
<sequence length="110" mass="12499">RLHMRNRQKPREWWKLSPAQLLDEPDDMEDSHDKLAMSASLPDEPLTFAEALTCPDAEKWRQAALEELAAHQTNGTWTLVPRPAGSKVIGSKWVFKVKRNANGSIDCYKA</sequence>
<evidence type="ECO:0000313" key="2">
    <source>
        <dbReference type="Proteomes" id="UP000053989"/>
    </source>
</evidence>
<keyword evidence="2" id="KW-1185">Reference proteome</keyword>
<evidence type="ECO:0008006" key="3">
    <source>
        <dbReference type="Google" id="ProtNLM"/>
    </source>
</evidence>
<protein>
    <recommendedName>
        <fullName evidence="3">Reverse transcriptase Ty1/copia-type domain-containing protein</fullName>
    </recommendedName>
</protein>
<dbReference type="EMBL" id="KN822168">
    <property type="protein sequence ID" value="KIM53862.1"/>
    <property type="molecule type" value="Genomic_DNA"/>
</dbReference>
<dbReference type="InParanoid" id="A0A0C2ZMK6"/>
<organism evidence="1 2">
    <name type="scientific">Scleroderma citrinum Foug A</name>
    <dbReference type="NCBI Taxonomy" id="1036808"/>
    <lineage>
        <taxon>Eukaryota</taxon>
        <taxon>Fungi</taxon>
        <taxon>Dikarya</taxon>
        <taxon>Basidiomycota</taxon>
        <taxon>Agaricomycotina</taxon>
        <taxon>Agaricomycetes</taxon>
        <taxon>Agaricomycetidae</taxon>
        <taxon>Boletales</taxon>
        <taxon>Sclerodermatineae</taxon>
        <taxon>Sclerodermataceae</taxon>
        <taxon>Scleroderma</taxon>
    </lineage>
</organism>
<dbReference type="AlphaFoldDB" id="A0A0C2ZMK6"/>
<dbReference type="OrthoDB" id="2677538at2759"/>
<reference evidence="1 2" key="1">
    <citation type="submission" date="2014-04" db="EMBL/GenBank/DDBJ databases">
        <authorList>
            <consortium name="DOE Joint Genome Institute"/>
            <person name="Kuo A."/>
            <person name="Kohler A."/>
            <person name="Nagy L.G."/>
            <person name="Floudas D."/>
            <person name="Copeland A."/>
            <person name="Barry K.W."/>
            <person name="Cichocki N."/>
            <person name="Veneault-Fourrey C."/>
            <person name="LaButti K."/>
            <person name="Lindquist E.A."/>
            <person name="Lipzen A."/>
            <person name="Lundell T."/>
            <person name="Morin E."/>
            <person name="Murat C."/>
            <person name="Sun H."/>
            <person name="Tunlid A."/>
            <person name="Henrissat B."/>
            <person name="Grigoriev I.V."/>
            <person name="Hibbett D.S."/>
            <person name="Martin F."/>
            <person name="Nordberg H.P."/>
            <person name="Cantor M.N."/>
            <person name="Hua S.X."/>
        </authorList>
    </citation>
    <scope>NUCLEOTIDE SEQUENCE [LARGE SCALE GENOMIC DNA]</scope>
    <source>
        <strain evidence="1 2">Foug A</strain>
    </source>
</reference>